<evidence type="ECO:0000313" key="2">
    <source>
        <dbReference type="EMBL" id="KAL0013728.1"/>
    </source>
</evidence>
<keyword evidence="1" id="KW-0472">Membrane</keyword>
<evidence type="ECO:0008006" key="4">
    <source>
        <dbReference type="Google" id="ProtNLM"/>
    </source>
</evidence>
<keyword evidence="1" id="KW-1133">Transmembrane helix</keyword>
<evidence type="ECO:0000313" key="3">
    <source>
        <dbReference type="Proteomes" id="UP001459277"/>
    </source>
</evidence>
<keyword evidence="3" id="KW-1185">Reference proteome</keyword>
<name>A0AAW2DSV5_9ROSI</name>
<organism evidence="2 3">
    <name type="scientific">Lithocarpus litseifolius</name>
    <dbReference type="NCBI Taxonomy" id="425828"/>
    <lineage>
        <taxon>Eukaryota</taxon>
        <taxon>Viridiplantae</taxon>
        <taxon>Streptophyta</taxon>
        <taxon>Embryophyta</taxon>
        <taxon>Tracheophyta</taxon>
        <taxon>Spermatophyta</taxon>
        <taxon>Magnoliopsida</taxon>
        <taxon>eudicotyledons</taxon>
        <taxon>Gunneridae</taxon>
        <taxon>Pentapetalae</taxon>
        <taxon>rosids</taxon>
        <taxon>fabids</taxon>
        <taxon>Fagales</taxon>
        <taxon>Fagaceae</taxon>
        <taxon>Lithocarpus</taxon>
    </lineage>
</organism>
<dbReference type="Proteomes" id="UP001459277">
    <property type="component" value="Unassembled WGS sequence"/>
</dbReference>
<comment type="caution">
    <text evidence="2">The sequence shown here is derived from an EMBL/GenBank/DDBJ whole genome shotgun (WGS) entry which is preliminary data.</text>
</comment>
<protein>
    <recommendedName>
        <fullName evidence="4">Secreted protein</fullName>
    </recommendedName>
</protein>
<proteinExistence type="predicted"/>
<evidence type="ECO:0000256" key="1">
    <source>
        <dbReference type="SAM" id="Phobius"/>
    </source>
</evidence>
<keyword evidence="1" id="KW-0812">Transmembrane</keyword>
<feature type="transmembrane region" description="Helical" evidence="1">
    <location>
        <begin position="6"/>
        <end position="23"/>
    </location>
</feature>
<dbReference type="AlphaFoldDB" id="A0AAW2DSV5"/>
<reference evidence="2 3" key="1">
    <citation type="submission" date="2024-01" db="EMBL/GenBank/DDBJ databases">
        <title>A telomere-to-telomere, gap-free genome of sweet tea (Lithocarpus litseifolius).</title>
        <authorList>
            <person name="Zhou J."/>
        </authorList>
    </citation>
    <scope>NUCLEOTIDE SEQUENCE [LARGE SCALE GENOMIC DNA]</scope>
    <source>
        <strain evidence="2">Zhou-2022a</strain>
        <tissue evidence="2">Leaf</tissue>
    </source>
</reference>
<accession>A0AAW2DSV5</accession>
<sequence>MASGMGLSWCFIVVVMALLKGATLQLQHRHMRIAWVGKFLQIAPITLNGIAVRPFTLVTSYHLTGLGRILFECHTLQLNKIIVQKIPQWS</sequence>
<gene>
    <name evidence="2" type="ORF">SO802_000797</name>
</gene>
<dbReference type="EMBL" id="JAZDWU010000001">
    <property type="protein sequence ID" value="KAL0013728.1"/>
    <property type="molecule type" value="Genomic_DNA"/>
</dbReference>